<organism evidence="1">
    <name type="scientific">Myoviridae sp. ctkmZ20</name>
    <dbReference type="NCBI Taxonomy" id="2825166"/>
    <lineage>
        <taxon>Viruses</taxon>
        <taxon>Duplodnaviria</taxon>
        <taxon>Heunggongvirae</taxon>
        <taxon>Uroviricota</taxon>
        <taxon>Caudoviricetes</taxon>
    </lineage>
</organism>
<proteinExistence type="predicted"/>
<protein>
    <submittedName>
        <fullName evidence="1">Uncharacterized protein</fullName>
    </submittedName>
</protein>
<name>A0A8S5NU23_9CAUD</name>
<accession>A0A8S5NU23</accession>
<sequence length="414" mass="45741">MPKELAASVDKMMDIQATAYSQSCSIEIVGDIINRQQYDGIANSYSPNYAIRPCTMFPSCFLIDPDNPNETGTFNSQLDSFKWSEVSTSGIVVVATSEKASLVSGYEATTEGLNKGTLFIKSNSVINKPRTMRFEGNWTDPISGYKYTFIANKPLYLEDTTNARAEIMLDSAPTVLWNPLKHESTRTITAKVMVGAIDKSADAKARIWWYRILDNGTRQLISSVDDSENYEITAMTKAANGQITSITINCDMIGDGIGYEVRACYIYEGSVPSSPRTGDPKKVTYIKRTIPPLTPQFVGDGFGLNSDTAFVTCRAIVSDNKGVIDPSVWNKIIRAKWQKVSYGKVVNNGVVTMTENVTVLGYGETFKCPFEAKKSIRLTIEDRGAYELIVDENGNTLVDDDGNYLVSREIDENS</sequence>
<dbReference type="EMBL" id="BK015248">
    <property type="protein sequence ID" value="DAD97868.1"/>
    <property type="molecule type" value="Genomic_DNA"/>
</dbReference>
<evidence type="ECO:0000313" key="1">
    <source>
        <dbReference type="EMBL" id="DAD97868.1"/>
    </source>
</evidence>
<reference evidence="1" key="1">
    <citation type="journal article" date="2021" name="Proc. Natl. Acad. Sci. U.S.A.">
        <title>A Catalog of Tens of Thousands of Viruses from Human Metagenomes Reveals Hidden Associations with Chronic Diseases.</title>
        <authorList>
            <person name="Tisza M.J."/>
            <person name="Buck C.B."/>
        </authorList>
    </citation>
    <scope>NUCLEOTIDE SEQUENCE</scope>
    <source>
        <strain evidence="1">CtkmZ20</strain>
    </source>
</reference>